<dbReference type="Gene3D" id="3.20.20.480">
    <property type="entry name" value="Trimethylamine methyltransferase-like"/>
    <property type="match status" value="1"/>
</dbReference>
<dbReference type="STRING" id="91360.SAMN05660330_00447"/>
<evidence type="ECO:0000256" key="3">
    <source>
        <dbReference type="ARBA" id="ARBA00022679"/>
    </source>
</evidence>
<keyword evidence="3 4" id="KW-0808">Transferase</keyword>
<gene>
    <name evidence="4" type="ORF">SAMN05660330_00447</name>
</gene>
<keyword evidence="5" id="KW-1185">Reference proteome</keyword>
<sequence length="327" mass="34689">MKRNSHAGYLQSGGLSLNMFTEDELYEIHLATLEVLEHTGVYFEDAEAREILAGGGAIVDPKTHVVKFPPYMVEDAIRSAPGSVTLAGRDPKNDYLLGNNRVGFTNFGEGISIIDIHSGQLRETVKKDVEESAVIIDYLDGIDVYERAVGAHDVNQDVQPLHNAEAFLSNTTKHCFHGAGNGRLMKGALDMAAAIVGGYDKLAQRPIISFNTCPISPLKLVKDCTEIIVQGARAGVLVNILTQALSGGSAPVTPAGTLVIHNAEVLSGIVLGQTVRKGTPMMFGSSTCPLDLRMATATVGSPECALINAGVAALSKYYLLPSWVAGG</sequence>
<evidence type="ECO:0000256" key="2">
    <source>
        <dbReference type="ARBA" id="ARBA00022603"/>
    </source>
</evidence>
<reference evidence="4 5" key="1">
    <citation type="submission" date="2016-10" db="EMBL/GenBank/DDBJ databases">
        <authorList>
            <person name="de Groot N.N."/>
        </authorList>
    </citation>
    <scope>NUCLEOTIDE SEQUENCE [LARGE SCALE GENOMIC DNA]</scope>
    <source>
        <strain evidence="4 5">DSM 12130</strain>
    </source>
</reference>
<dbReference type="EMBL" id="FNJI01000003">
    <property type="protein sequence ID" value="SDO53560.1"/>
    <property type="molecule type" value="Genomic_DNA"/>
</dbReference>
<comment type="similarity">
    <text evidence="1">Belongs to the trimethylamine methyltransferase family.</text>
</comment>
<dbReference type="InterPro" id="IPR010426">
    <property type="entry name" value="MTTB_MeTrfase"/>
</dbReference>
<dbReference type="Proteomes" id="UP000199073">
    <property type="component" value="Unassembled WGS sequence"/>
</dbReference>
<dbReference type="InterPro" id="IPR038601">
    <property type="entry name" value="MttB-like_sf"/>
</dbReference>
<proteinExistence type="inferred from homology"/>
<dbReference type="GO" id="GO:0015948">
    <property type="term" value="P:methanogenesis"/>
    <property type="evidence" value="ECO:0007669"/>
    <property type="project" value="InterPro"/>
</dbReference>
<dbReference type="OrthoDB" id="9815793at2"/>
<organism evidence="4 5">
    <name type="scientific">Desulforhopalus singaporensis</name>
    <dbReference type="NCBI Taxonomy" id="91360"/>
    <lineage>
        <taxon>Bacteria</taxon>
        <taxon>Pseudomonadati</taxon>
        <taxon>Thermodesulfobacteriota</taxon>
        <taxon>Desulfobulbia</taxon>
        <taxon>Desulfobulbales</taxon>
        <taxon>Desulfocapsaceae</taxon>
        <taxon>Desulforhopalus</taxon>
    </lineage>
</organism>
<name>A0A1H0KCP8_9BACT</name>
<accession>A0A1H0KCP8</accession>
<keyword evidence="2 4" id="KW-0489">Methyltransferase</keyword>
<protein>
    <submittedName>
        <fullName evidence="4">Trimethylamine---corrinoid protein Co-methyltransferase</fullName>
    </submittedName>
</protein>
<dbReference type="GO" id="GO:0008168">
    <property type="term" value="F:methyltransferase activity"/>
    <property type="evidence" value="ECO:0007669"/>
    <property type="project" value="UniProtKB-KW"/>
</dbReference>
<dbReference type="GO" id="GO:0032259">
    <property type="term" value="P:methylation"/>
    <property type="evidence" value="ECO:0007669"/>
    <property type="project" value="UniProtKB-KW"/>
</dbReference>
<evidence type="ECO:0000256" key="1">
    <source>
        <dbReference type="ARBA" id="ARBA00007137"/>
    </source>
</evidence>
<evidence type="ECO:0000313" key="5">
    <source>
        <dbReference type="Proteomes" id="UP000199073"/>
    </source>
</evidence>
<dbReference type="Pfam" id="PF06253">
    <property type="entry name" value="MTTB"/>
    <property type="match status" value="1"/>
</dbReference>
<evidence type="ECO:0000313" key="4">
    <source>
        <dbReference type="EMBL" id="SDO53560.1"/>
    </source>
</evidence>
<dbReference type="AlphaFoldDB" id="A0A1H0KCP8"/>